<dbReference type="SUPFAM" id="SSF48264">
    <property type="entry name" value="Cytochrome P450"/>
    <property type="match status" value="1"/>
</dbReference>
<keyword evidence="1 4" id="KW-0349">Heme</keyword>
<evidence type="ECO:0000256" key="2">
    <source>
        <dbReference type="ARBA" id="ARBA00022723"/>
    </source>
</evidence>
<dbReference type="Gene3D" id="1.10.630.10">
    <property type="entry name" value="Cytochrome P450"/>
    <property type="match status" value="1"/>
</dbReference>
<dbReference type="InterPro" id="IPR002401">
    <property type="entry name" value="Cyt_P450_E_grp-I"/>
</dbReference>
<dbReference type="InterPro" id="IPR036396">
    <property type="entry name" value="Cyt_P450_sf"/>
</dbReference>
<accession>A0AAD4HZN4</accession>
<evidence type="ECO:0008006" key="7">
    <source>
        <dbReference type="Google" id="ProtNLM"/>
    </source>
</evidence>
<evidence type="ECO:0000313" key="6">
    <source>
        <dbReference type="Proteomes" id="UP001197093"/>
    </source>
</evidence>
<sequence length="400" mass="45041">MNGVRSPYTRSAWYNRATRYQPGKDHVFSQIDEEKHKERRQQMAHGYSGKENLELESSIDIHVEELVQLIRSKYLSTDRNAKRMDFARKIQYLTLDVISEVGFGEPFGNLREDRDVNDYVKAGEIGFTVTSIGLGLGITWFLQLPLVARLLGPSEDDVVGFGRMIGNARSIIETRLKRETAQRSDMLASFVRHGLNAEELVSETVLQIIAGSDTTATALRSILLYLLSHPRVYSKLQAEIDAAARTGHPGVIPDNEVRKMPYLQAVIKEGLRIHPPITDSVPKRVPDRGDTVVVDGKSVFLPGGTNISYAAWPLHRSKAIFGEDAEVFRPERWLLEKDQKRLAEMNRAHELIFGYGKYQCLGKPIALMEIGKTVYEVSNKAYAELSLAHSSSSWIDKKPC</sequence>
<dbReference type="Pfam" id="PF00067">
    <property type="entry name" value="p450"/>
    <property type="match status" value="1"/>
</dbReference>
<comment type="caution">
    <text evidence="5">The sequence shown here is derived from an EMBL/GenBank/DDBJ whole genome shotgun (WGS) entry which is preliminary data.</text>
</comment>
<dbReference type="PANTHER" id="PTHR24305:SF236">
    <property type="entry name" value="PISATIN DEMETHYLASE"/>
    <property type="match status" value="1"/>
</dbReference>
<keyword evidence="2 4" id="KW-0479">Metal-binding</keyword>
<reference evidence="5" key="1">
    <citation type="submission" date="2023-02" db="EMBL/GenBank/DDBJ databases">
        <authorList>
            <person name="Palmer J.M."/>
        </authorList>
    </citation>
    <scope>NUCLEOTIDE SEQUENCE</scope>
    <source>
        <strain evidence="5">FW57</strain>
    </source>
</reference>
<dbReference type="GO" id="GO:0004497">
    <property type="term" value="F:monooxygenase activity"/>
    <property type="evidence" value="ECO:0007669"/>
    <property type="project" value="InterPro"/>
</dbReference>
<dbReference type="InterPro" id="IPR001128">
    <property type="entry name" value="Cyt_P450"/>
</dbReference>
<dbReference type="GO" id="GO:0005506">
    <property type="term" value="F:iron ion binding"/>
    <property type="evidence" value="ECO:0007669"/>
    <property type="project" value="InterPro"/>
</dbReference>
<dbReference type="CDD" id="cd11060">
    <property type="entry name" value="CYP57A1-like"/>
    <property type="match status" value="1"/>
</dbReference>
<dbReference type="GO" id="GO:0020037">
    <property type="term" value="F:heme binding"/>
    <property type="evidence" value="ECO:0007669"/>
    <property type="project" value="InterPro"/>
</dbReference>
<dbReference type="InterPro" id="IPR050121">
    <property type="entry name" value="Cytochrome_P450_monoxygenase"/>
</dbReference>
<feature type="binding site" description="axial binding residue" evidence="4">
    <location>
        <position position="360"/>
    </location>
    <ligand>
        <name>heme</name>
        <dbReference type="ChEBI" id="CHEBI:30413"/>
    </ligand>
    <ligandPart>
        <name>Fe</name>
        <dbReference type="ChEBI" id="CHEBI:18248"/>
    </ligandPart>
</feature>
<comment type="cofactor">
    <cofactor evidence="4">
        <name>heme</name>
        <dbReference type="ChEBI" id="CHEBI:30413"/>
    </cofactor>
</comment>
<evidence type="ECO:0000256" key="3">
    <source>
        <dbReference type="ARBA" id="ARBA00023004"/>
    </source>
</evidence>
<keyword evidence="3 4" id="KW-0408">Iron</keyword>
<proteinExistence type="predicted"/>
<dbReference type="AlphaFoldDB" id="A0AAD4HZN4"/>
<dbReference type="GO" id="GO:0016705">
    <property type="term" value="F:oxidoreductase activity, acting on paired donors, with incorporation or reduction of molecular oxygen"/>
    <property type="evidence" value="ECO:0007669"/>
    <property type="project" value="InterPro"/>
</dbReference>
<dbReference type="Proteomes" id="UP001197093">
    <property type="component" value="Unassembled WGS sequence"/>
</dbReference>
<dbReference type="PRINTS" id="PR00463">
    <property type="entry name" value="EP450I"/>
</dbReference>
<protein>
    <recommendedName>
        <fullName evidence="7">Pisatin demethylase</fullName>
    </recommendedName>
</protein>
<dbReference type="PRINTS" id="PR00385">
    <property type="entry name" value="P450"/>
</dbReference>
<dbReference type="PANTHER" id="PTHR24305">
    <property type="entry name" value="CYTOCHROME P450"/>
    <property type="match status" value="1"/>
</dbReference>
<keyword evidence="6" id="KW-1185">Reference proteome</keyword>
<dbReference type="EMBL" id="JAHCVI010000003">
    <property type="protein sequence ID" value="KAG7287028.1"/>
    <property type="molecule type" value="Genomic_DNA"/>
</dbReference>
<evidence type="ECO:0000256" key="4">
    <source>
        <dbReference type="PIRSR" id="PIRSR602401-1"/>
    </source>
</evidence>
<name>A0AAD4HZN4_9PEZI</name>
<evidence type="ECO:0000256" key="1">
    <source>
        <dbReference type="ARBA" id="ARBA00022617"/>
    </source>
</evidence>
<organism evidence="5 6">
    <name type="scientific">Staphylotrichum longicolle</name>
    <dbReference type="NCBI Taxonomy" id="669026"/>
    <lineage>
        <taxon>Eukaryota</taxon>
        <taxon>Fungi</taxon>
        <taxon>Dikarya</taxon>
        <taxon>Ascomycota</taxon>
        <taxon>Pezizomycotina</taxon>
        <taxon>Sordariomycetes</taxon>
        <taxon>Sordariomycetidae</taxon>
        <taxon>Sordariales</taxon>
        <taxon>Chaetomiaceae</taxon>
        <taxon>Staphylotrichum</taxon>
    </lineage>
</organism>
<gene>
    <name evidence="5" type="ORF">NEMBOFW57_006528</name>
</gene>
<evidence type="ECO:0000313" key="5">
    <source>
        <dbReference type="EMBL" id="KAG7287028.1"/>
    </source>
</evidence>